<reference evidence="1 2" key="1">
    <citation type="submission" date="2020-08" db="EMBL/GenBank/DDBJ databases">
        <title>Genome sequence of Sphingomonas lutea KCTC 23642T.</title>
        <authorList>
            <person name="Hyun D.-W."/>
            <person name="Bae J.-W."/>
        </authorList>
    </citation>
    <scope>NUCLEOTIDE SEQUENCE [LARGE SCALE GENOMIC DNA]</scope>
    <source>
        <strain evidence="1 2">KCTC 23642</strain>
    </source>
</reference>
<organism evidence="1 2">
    <name type="scientific">Sphingomonas lutea</name>
    <dbReference type="NCBI Taxonomy" id="1045317"/>
    <lineage>
        <taxon>Bacteria</taxon>
        <taxon>Pseudomonadati</taxon>
        <taxon>Pseudomonadota</taxon>
        <taxon>Alphaproteobacteria</taxon>
        <taxon>Sphingomonadales</taxon>
        <taxon>Sphingomonadaceae</taxon>
        <taxon>Sphingomonas</taxon>
    </lineage>
</organism>
<keyword evidence="2" id="KW-1185">Reference proteome</keyword>
<dbReference type="RefSeq" id="WP_187537711.1">
    <property type="nucleotide sequence ID" value="NZ_BAABJT010000001.1"/>
</dbReference>
<proteinExistence type="predicted"/>
<accession>A0A7G9SGZ4</accession>
<dbReference type="Proteomes" id="UP000515971">
    <property type="component" value="Chromosome"/>
</dbReference>
<gene>
    <name evidence="1" type="ORF">H9L13_10870</name>
</gene>
<protein>
    <submittedName>
        <fullName evidence="1">Uncharacterized protein</fullName>
    </submittedName>
</protein>
<name>A0A7G9SGZ4_9SPHN</name>
<dbReference type="EMBL" id="CP060718">
    <property type="protein sequence ID" value="QNN67119.1"/>
    <property type="molecule type" value="Genomic_DNA"/>
</dbReference>
<dbReference type="KEGG" id="slut:H9L13_10870"/>
<sequence>MLIVCFAVSGCREDAEPQANLTNMQISTLPKPQDQAAKGWGAKILSLVPDRNSIALPSASTVKSTFRACALRGIDKLEGRCNLDAEAAVEGAPAVRIAIFLSEEGAKALHLQACCSDDDEFFKPIAGQAVLRSELFCSELTITASESVQAFRVTAPGKRDFLYSRQEQGLPEGRAIIQKVLLTAVEPGDECSALANT</sequence>
<evidence type="ECO:0000313" key="1">
    <source>
        <dbReference type="EMBL" id="QNN67119.1"/>
    </source>
</evidence>
<evidence type="ECO:0000313" key="2">
    <source>
        <dbReference type="Proteomes" id="UP000515971"/>
    </source>
</evidence>
<dbReference type="AlphaFoldDB" id="A0A7G9SGZ4"/>